<dbReference type="PANTHER" id="PTHR30031">
    <property type="entry name" value="PHOSPHOENOLPYRUVATE CARBOXYKINASE ATP"/>
    <property type="match status" value="1"/>
</dbReference>
<organism evidence="2 3">
    <name type="scientific">Allobacillus salarius</name>
    <dbReference type="NCBI Taxonomy" id="1955272"/>
    <lineage>
        <taxon>Bacteria</taxon>
        <taxon>Bacillati</taxon>
        <taxon>Bacillota</taxon>
        <taxon>Bacilli</taxon>
        <taxon>Bacillales</taxon>
        <taxon>Bacillaceae</taxon>
        <taxon>Allobacillus</taxon>
    </lineage>
</organism>
<keyword evidence="1" id="KW-0464">Manganese</keyword>
<dbReference type="InterPro" id="IPR001272">
    <property type="entry name" value="PEP_carboxykinase_ATP"/>
</dbReference>
<dbReference type="SUPFAM" id="SSF53795">
    <property type="entry name" value="PEP carboxykinase-like"/>
    <property type="match status" value="1"/>
</dbReference>
<dbReference type="GO" id="GO:0004612">
    <property type="term" value="F:phosphoenolpyruvate carboxykinase (ATP) activity"/>
    <property type="evidence" value="ECO:0007669"/>
    <property type="project" value="InterPro"/>
</dbReference>
<comment type="caution">
    <text evidence="2">The sequence shown here is derived from an EMBL/GenBank/DDBJ whole genome shotgun (WGS) entry which is preliminary data.</text>
</comment>
<keyword evidence="3" id="KW-1185">Reference proteome</keyword>
<dbReference type="OrthoDB" id="9806325at2"/>
<dbReference type="PANTHER" id="PTHR30031:SF0">
    <property type="entry name" value="PHOSPHOENOLPYRUVATE CARBOXYKINASE (ATP)"/>
    <property type="match status" value="1"/>
</dbReference>
<accession>A0A556PDQ8</accession>
<dbReference type="RefSeq" id="WP_144089193.1">
    <property type="nucleotide sequence ID" value="NZ_VMHE01000019.1"/>
</dbReference>
<dbReference type="Proteomes" id="UP000316425">
    <property type="component" value="Unassembled WGS sequence"/>
</dbReference>
<reference evidence="2 3" key="1">
    <citation type="submission" date="2019-07" db="EMBL/GenBank/DDBJ databases">
        <title>Allobacillus sp. nov. SKP isolated from shrimp paste of Euphausiacea.</title>
        <authorList>
            <person name="Kanchanasin P."/>
            <person name="Tanasupawat S."/>
            <person name="Shi W."/>
            <person name="Wu L."/>
            <person name="Ma J."/>
        </authorList>
    </citation>
    <scope>NUCLEOTIDE SEQUENCE [LARGE SCALE GENOMIC DNA]</scope>
    <source>
        <strain evidence="2 3">SKP4-8</strain>
    </source>
</reference>
<dbReference type="GO" id="GO:0006094">
    <property type="term" value="P:gluconeogenesis"/>
    <property type="evidence" value="ECO:0007669"/>
    <property type="project" value="InterPro"/>
</dbReference>
<dbReference type="EMBL" id="VMHE01000019">
    <property type="protein sequence ID" value="TSJ62520.1"/>
    <property type="molecule type" value="Genomic_DNA"/>
</dbReference>
<evidence type="ECO:0000313" key="2">
    <source>
        <dbReference type="EMBL" id="TSJ62520.1"/>
    </source>
</evidence>
<proteinExistence type="predicted"/>
<dbReference type="InterPro" id="IPR013035">
    <property type="entry name" value="PEP_carboxykinase_C"/>
</dbReference>
<dbReference type="GO" id="GO:0005829">
    <property type="term" value="C:cytosol"/>
    <property type="evidence" value="ECO:0007669"/>
    <property type="project" value="TreeGrafter"/>
</dbReference>
<dbReference type="GO" id="GO:0005524">
    <property type="term" value="F:ATP binding"/>
    <property type="evidence" value="ECO:0007669"/>
    <property type="project" value="InterPro"/>
</dbReference>
<sequence length="115" mass="12958">MTVEVMSLTAEELPLTAEEVLLTAEVMSLTAEVEQLTAEARPLTVETVQDEFFGLHIPTECPGVPTEVLHPKKTWTDKDRYDQQAQDLAKKFHENFKQFDHVTKDIAEAGPTFRG</sequence>
<dbReference type="Gene3D" id="3.90.228.20">
    <property type="match status" value="1"/>
</dbReference>
<dbReference type="AlphaFoldDB" id="A0A556PDQ8"/>
<evidence type="ECO:0000313" key="3">
    <source>
        <dbReference type="Proteomes" id="UP000316425"/>
    </source>
</evidence>
<protein>
    <submittedName>
        <fullName evidence="2">Uncharacterized protein</fullName>
    </submittedName>
</protein>
<name>A0A556PDQ8_9BACI</name>
<evidence type="ECO:0000256" key="1">
    <source>
        <dbReference type="ARBA" id="ARBA00023211"/>
    </source>
</evidence>
<gene>
    <name evidence="2" type="ORF">FPQ13_10035</name>
</gene>